<accession>A0A183GQD4</accession>
<dbReference type="Proteomes" id="UP000050761">
    <property type="component" value="Unassembled WGS sequence"/>
</dbReference>
<dbReference type="EMBL" id="UZAH01037047">
    <property type="protein sequence ID" value="VDP47966.1"/>
    <property type="molecule type" value="Genomic_DNA"/>
</dbReference>
<dbReference type="AlphaFoldDB" id="A0A183GQD4"/>
<proteinExistence type="predicted"/>
<name>A0A183GQD4_HELPZ</name>
<accession>A0A3P8HXH6</accession>
<sequence>MQLTHQCTRRRERSRVRTKSSTSCLSGCLTSRTSCIPKAIHFCSAEAHVPRRKTTYERLKEEVW</sequence>
<dbReference type="WBParaSite" id="HPBE_0002490401-mRNA-1">
    <property type="protein sequence ID" value="HPBE_0002490401-mRNA-1"/>
    <property type="gene ID" value="HPBE_0002490401"/>
</dbReference>
<reference evidence="1 2" key="1">
    <citation type="submission" date="2018-11" db="EMBL/GenBank/DDBJ databases">
        <authorList>
            <consortium name="Pathogen Informatics"/>
        </authorList>
    </citation>
    <scope>NUCLEOTIDE SEQUENCE [LARGE SCALE GENOMIC DNA]</scope>
</reference>
<evidence type="ECO:0000313" key="2">
    <source>
        <dbReference type="Proteomes" id="UP000050761"/>
    </source>
</evidence>
<organism evidence="2 3">
    <name type="scientific">Heligmosomoides polygyrus</name>
    <name type="common">Parasitic roundworm</name>
    <dbReference type="NCBI Taxonomy" id="6339"/>
    <lineage>
        <taxon>Eukaryota</taxon>
        <taxon>Metazoa</taxon>
        <taxon>Ecdysozoa</taxon>
        <taxon>Nematoda</taxon>
        <taxon>Chromadorea</taxon>
        <taxon>Rhabditida</taxon>
        <taxon>Rhabditina</taxon>
        <taxon>Rhabditomorpha</taxon>
        <taxon>Strongyloidea</taxon>
        <taxon>Heligmosomidae</taxon>
        <taxon>Heligmosomoides</taxon>
    </lineage>
</organism>
<protein>
    <submittedName>
        <fullName evidence="1 3">Uncharacterized protein</fullName>
    </submittedName>
</protein>
<evidence type="ECO:0000313" key="1">
    <source>
        <dbReference type="EMBL" id="VDP47966.1"/>
    </source>
</evidence>
<reference evidence="3" key="2">
    <citation type="submission" date="2019-09" db="UniProtKB">
        <authorList>
            <consortium name="WormBaseParasite"/>
        </authorList>
    </citation>
    <scope>IDENTIFICATION</scope>
</reference>
<evidence type="ECO:0000313" key="3">
    <source>
        <dbReference type="WBParaSite" id="HPBE_0002490401-mRNA-1"/>
    </source>
</evidence>
<gene>
    <name evidence="1" type="ORF">HPBE_LOCUS24903</name>
</gene>
<keyword evidence="2" id="KW-1185">Reference proteome</keyword>